<sequence length="79" mass="8402">MQVEDSVVAQNMHETLLEAMKSLSEEFRQRSKSQSGPAAGGGATASNPISVPSRRHHPNPPPSQVGLTVTRPTLRAPTS</sequence>
<reference evidence="2" key="1">
    <citation type="submission" date="2020-10" db="EMBL/GenBank/DDBJ databases">
        <title>Chromosome-scale genome assembly of the Allis shad, Alosa alosa.</title>
        <authorList>
            <person name="Margot Z."/>
            <person name="Christophe K."/>
            <person name="Cabau C."/>
            <person name="Louis A."/>
            <person name="Berthelot C."/>
            <person name="Parey E."/>
            <person name="Roest Crollius H."/>
            <person name="Montfort J."/>
            <person name="Robinson-Rechavi M."/>
            <person name="Bucao C."/>
            <person name="Bouchez O."/>
            <person name="Gislard M."/>
            <person name="Lluch J."/>
            <person name="Milhes M."/>
            <person name="Lampietro C."/>
            <person name="Lopez Roques C."/>
            <person name="Donnadieu C."/>
            <person name="Braasch I."/>
            <person name="Desvignes T."/>
            <person name="Postlethwait J."/>
            <person name="Bobe J."/>
            <person name="Guiguen Y."/>
        </authorList>
    </citation>
    <scope>NUCLEOTIDE SEQUENCE</scope>
    <source>
        <strain evidence="2">M-15738</strain>
        <tissue evidence="2">Blood</tissue>
    </source>
</reference>
<dbReference type="EMBL" id="JADWDJ010000024">
    <property type="protein sequence ID" value="KAG5261007.1"/>
    <property type="molecule type" value="Genomic_DNA"/>
</dbReference>
<organism evidence="2 3">
    <name type="scientific">Alosa alosa</name>
    <name type="common">allis shad</name>
    <dbReference type="NCBI Taxonomy" id="278164"/>
    <lineage>
        <taxon>Eukaryota</taxon>
        <taxon>Metazoa</taxon>
        <taxon>Chordata</taxon>
        <taxon>Craniata</taxon>
        <taxon>Vertebrata</taxon>
        <taxon>Euteleostomi</taxon>
        <taxon>Actinopterygii</taxon>
        <taxon>Neopterygii</taxon>
        <taxon>Teleostei</taxon>
        <taxon>Clupei</taxon>
        <taxon>Clupeiformes</taxon>
        <taxon>Clupeoidei</taxon>
        <taxon>Clupeidae</taxon>
        <taxon>Alosa</taxon>
    </lineage>
</organism>
<dbReference type="GO" id="GO:0043548">
    <property type="term" value="F:phosphatidylinositol 3-kinase binding"/>
    <property type="evidence" value="ECO:0007669"/>
    <property type="project" value="TreeGrafter"/>
</dbReference>
<keyword evidence="3" id="KW-1185">Reference proteome</keyword>
<evidence type="ECO:0000256" key="1">
    <source>
        <dbReference type="SAM" id="MobiDB-lite"/>
    </source>
</evidence>
<dbReference type="AlphaFoldDB" id="A0AAV6FI46"/>
<dbReference type="GO" id="GO:0005886">
    <property type="term" value="C:plasma membrane"/>
    <property type="evidence" value="ECO:0007669"/>
    <property type="project" value="TreeGrafter"/>
</dbReference>
<protein>
    <recommendedName>
        <fullName evidence="4">Shootin-1</fullName>
    </recommendedName>
</protein>
<feature type="region of interest" description="Disordered" evidence="1">
    <location>
        <begin position="19"/>
        <end position="79"/>
    </location>
</feature>
<dbReference type="PANTHER" id="PTHR10614">
    <property type="entry name" value="INSULIN RECEPTOR SUBSTRATE"/>
    <property type="match status" value="1"/>
</dbReference>
<dbReference type="Gene3D" id="2.30.29.30">
    <property type="entry name" value="Pleckstrin-homology domain (PH domain)/Phosphotyrosine-binding domain (PTB)"/>
    <property type="match status" value="1"/>
</dbReference>
<evidence type="ECO:0008006" key="4">
    <source>
        <dbReference type="Google" id="ProtNLM"/>
    </source>
</evidence>
<dbReference type="InterPro" id="IPR039011">
    <property type="entry name" value="IRS"/>
</dbReference>
<name>A0AAV6FI46_9TELE</name>
<feature type="compositionally biased region" description="Polar residues" evidence="1">
    <location>
        <begin position="65"/>
        <end position="79"/>
    </location>
</feature>
<dbReference type="GO" id="GO:0005829">
    <property type="term" value="C:cytosol"/>
    <property type="evidence" value="ECO:0007669"/>
    <property type="project" value="TreeGrafter"/>
</dbReference>
<evidence type="ECO:0000313" key="2">
    <source>
        <dbReference type="EMBL" id="KAG5261007.1"/>
    </source>
</evidence>
<dbReference type="GO" id="GO:0005158">
    <property type="term" value="F:insulin receptor binding"/>
    <property type="evidence" value="ECO:0007669"/>
    <property type="project" value="InterPro"/>
</dbReference>
<dbReference type="InterPro" id="IPR011993">
    <property type="entry name" value="PH-like_dom_sf"/>
</dbReference>
<comment type="caution">
    <text evidence="2">The sequence shown here is derived from an EMBL/GenBank/DDBJ whole genome shotgun (WGS) entry which is preliminary data.</text>
</comment>
<proteinExistence type="predicted"/>
<dbReference type="Proteomes" id="UP000823561">
    <property type="component" value="Chromosome 24"/>
</dbReference>
<dbReference type="GO" id="GO:0008286">
    <property type="term" value="P:insulin receptor signaling pathway"/>
    <property type="evidence" value="ECO:0007669"/>
    <property type="project" value="InterPro"/>
</dbReference>
<feature type="non-terminal residue" evidence="2">
    <location>
        <position position="79"/>
    </location>
</feature>
<accession>A0AAV6FI46</accession>
<evidence type="ECO:0000313" key="3">
    <source>
        <dbReference type="Proteomes" id="UP000823561"/>
    </source>
</evidence>
<dbReference type="PANTHER" id="PTHR10614:SF9">
    <property type="entry name" value="INSULIN RECEPTOR SUBSTRATE 1-B ISOFORM X1"/>
    <property type="match status" value="1"/>
</dbReference>
<gene>
    <name evidence="2" type="ORF">AALO_G00298950</name>
</gene>